<protein>
    <recommendedName>
        <fullName evidence="3">Alpha-galactosidase</fullName>
    </recommendedName>
</protein>
<organism evidence="1 2">
    <name type="scientific">Nonomuraea marmarensis</name>
    <dbReference type="NCBI Taxonomy" id="3351344"/>
    <lineage>
        <taxon>Bacteria</taxon>
        <taxon>Bacillati</taxon>
        <taxon>Actinomycetota</taxon>
        <taxon>Actinomycetes</taxon>
        <taxon>Streptosporangiales</taxon>
        <taxon>Streptosporangiaceae</taxon>
        <taxon>Nonomuraea</taxon>
    </lineage>
</organism>
<evidence type="ECO:0000313" key="2">
    <source>
        <dbReference type="Proteomes" id="UP001603978"/>
    </source>
</evidence>
<accession>A0ABW7AS56</accession>
<evidence type="ECO:0000313" key="1">
    <source>
        <dbReference type="EMBL" id="MFG1710185.1"/>
    </source>
</evidence>
<evidence type="ECO:0008006" key="3">
    <source>
        <dbReference type="Google" id="ProtNLM"/>
    </source>
</evidence>
<proteinExistence type="predicted"/>
<dbReference type="Gene3D" id="3.20.20.80">
    <property type="entry name" value="Glycosidases"/>
    <property type="match status" value="1"/>
</dbReference>
<dbReference type="Proteomes" id="UP001603978">
    <property type="component" value="Unassembled WGS sequence"/>
</dbReference>
<comment type="caution">
    <text evidence="1">The sequence shown here is derived from an EMBL/GenBank/DDBJ whole genome shotgun (WGS) entry which is preliminary data.</text>
</comment>
<dbReference type="RefSeq" id="WP_393175710.1">
    <property type="nucleotide sequence ID" value="NZ_JBICRM010000044.1"/>
</dbReference>
<keyword evidence="2" id="KW-1185">Reference proteome</keyword>
<dbReference type="InterPro" id="IPR017853">
    <property type="entry name" value="GH"/>
</dbReference>
<dbReference type="EMBL" id="JBICRM010000044">
    <property type="protein sequence ID" value="MFG1710185.1"/>
    <property type="molecule type" value="Genomic_DNA"/>
</dbReference>
<name>A0ABW7AS56_9ACTN</name>
<gene>
    <name evidence="1" type="ORF">ACFLIM_44150</name>
</gene>
<reference evidence="1 2" key="1">
    <citation type="submission" date="2024-10" db="EMBL/GenBank/DDBJ databases">
        <authorList>
            <person name="Topkara A.R."/>
            <person name="Saygin H."/>
        </authorList>
    </citation>
    <scope>NUCLEOTIDE SEQUENCE [LARGE SCALE GENOMIC DNA]</scope>
    <source>
        <strain evidence="1 2">M3C6</strain>
    </source>
</reference>
<sequence>MRITTTDKAYHLDSGHYRLTVSRVDPRAELEGWMTLSLIASVDTAGCRDETYQTLPPVLVAGEDRVVIDFPQRSTAWEAKTVRLTCTPETLALEVRVEGDGVLGDVTLLGGRAVLNTRAAGTFRTGVHARGVFNPTPTHPVQVVRPVSVPVALTVIGDASPGRLHAVFSPPPLVLAFCKEEPDGATAVPGGPWLGASVRAGIADLTFTELGYEPLDGGALLRFDYECHTEVRGAWTSPAVVFRAAASPWEAIAHHRADLVAHGLAPSGPVRERQAWWSEPIFCGWGAQCARAGGVSPAELSRQELYDEWLDRLEEHGIVPGTIVIDDRWQLTYGNLEPDPGKWPSLREWIAARHARGQHVLLWWRAWSPGGLPAEECVTDAGGRAVAADPSNPAYRRRIQAIMERLLGDLGTDGFKIDFTQWFPSGSHLKTYGATWGPALLHELLASMYEAAKRVKPDALMITHTPHPAFGDVSDMIRLNDVLELDPHGDPVPTVDQLRFRHAVATHAMPGHLIDTDQWPMPSRADWLAYAQAQPELGVPALYYVESIDNSGEPITSEDLHLVAKWWWGPAASTVGTIPDRIAVCE</sequence>
<dbReference type="SUPFAM" id="SSF51445">
    <property type="entry name" value="(Trans)glycosidases"/>
    <property type="match status" value="1"/>
</dbReference>